<keyword evidence="7" id="KW-1185">Reference proteome</keyword>
<evidence type="ECO:0000313" key="6">
    <source>
        <dbReference type="EMBL" id="MBC8570650.1"/>
    </source>
</evidence>
<dbReference type="NCBIfam" id="TIGR00180">
    <property type="entry name" value="parB_part"/>
    <property type="match status" value="1"/>
</dbReference>
<dbReference type="EMBL" id="JACRTC010000004">
    <property type="protein sequence ID" value="MBC8570650.1"/>
    <property type="molecule type" value="Genomic_DNA"/>
</dbReference>
<dbReference type="GO" id="GO:0003677">
    <property type="term" value="F:DNA binding"/>
    <property type="evidence" value="ECO:0007669"/>
    <property type="project" value="UniProtKB-KW"/>
</dbReference>
<dbReference type="GO" id="GO:0007059">
    <property type="term" value="P:chromosome segregation"/>
    <property type="evidence" value="ECO:0007669"/>
    <property type="project" value="UniProtKB-KW"/>
</dbReference>
<dbReference type="Gene3D" id="1.10.10.2830">
    <property type="match status" value="1"/>
</dbReference>
<protein>
    <submittedName>
        <fullName evidence="6">ParB/RepB/Spo0J family partition protein</fullName>
    </submittedName>
</protein>
<dbReference type="SMART" id="SM00470">
    <property type="entry name" value="ParB"/>
    <property type="match status" value="1"/>
</dbReference>
<proteinExistence type="inferred from homology"/>
<dbReference type="InterPro" id="IPR036086">
    <property type="entry name" value="ParB/Sulfiredoxin_sf"/>
</dbReference>
<evidence type="ECO:0000313" key="7">
    <source>
        <dbReference type="Proteomes" id="UP000660861"/>
    </source>
</evidence>
<accession>A0A926E9Z4</accession>
<dbReference type="FunFam" id="3.90.1530.30:FF:000001">
    <property type="entry name" value="Chromosome partitioning protein ParB"/>
    <property type="match status" value="1"/>
</dbReference>
<dbReference type="SUPFAM" id="SSF110849">
    <property type="entry name" value="ParB/Sulfiredoxin"/>
    <property type="match status" value="1"/>
</dbReference>
<name>A0A926E9Z4_9FIRM</name>
<dbReference type="AlphaFoldDB" id="A0A926E9Z4"/>
<dbReference type="PROSITE" id="PS50943">
    <property type="entry name" value="HTH_CROC1"/>
    <property type="match status" value="1"/>
</dbReference>
<dbReference type="InterPro" id="IPR004437">
    <property type="entry name" value="ParB/RepB/Spo0J"/>
</dbReference>
<gene>
    <name evidence="6" type="ORF">H8709_07365</name>
</gene>
<comment type="subcellular location">
    <subcellularLocation>
        <location evidence="1">Cytoplasm</location>
        <location evidence="1">Nucleoid</location>
    </subcellularLocation>
</comment>
<dbReference type="InterPro" id="IPR003115">
    <property type="entry name" value="ParB_N"/>
</dbReference>
<dbReference type="Gene3D" id="3.90.1530.30">
    <property type="match status" value="1"/>
</dbReference>
<dbReference type="Pfam" id="PF17762">
    <property type="entry name" value="HTH_ParB"/>
    <property type="match status" value="1"/>
</dbReference>
<dbReference type="InterPro" id="IPR050336">
    <property type="entry name" value="Chromosome_partition/occlusion"/>
</dbReference>
<evidence type="ECO:0000256" key="2">
    <source>
        <dbReference type="ARBA" id="ARBA00006295"/>
    </source>
</evidence>
<dbReference type="Proteomes" id="UP000660861">
    <property type="component" value="Unassembled WGS sequence"/>
</dbReference>
<dbReference type="GO" id="GO:0005694">
    <property type="term" value="C:chromosome"/>
    <property type="evidence" value="ECO:0007669"/>
    <property type="project" value="TreeGrafter"/>
</dbReference>
<dbReference type="Pfam" id="PF02195">
    <property type="entry name" value="ParB_N"/>
    <property type="match status" value="1"/>
</dbReference>
<evidence type="ECO:0000259" key="5">
    <source>
        <dbReference type="PROSITE" id="PS50943"/>
    </source>
</evidence>
<sequence length="275" mass="31137">MIGRNKKESQNLRQIRNLPLEQIVPNPMQPRKYFSQEELTSLAASIRENGLLQPITVRAVDGRYELVAGERRLRASKLAGLPVIPAIVLTMDDNQSAVLSLVENIQREDLNFVEEALAIKRLIAQYGYTQEDVARLLGKNQSTVANKLRILKLPHPVLRYLCEHHLTERHARALLKLETEEQMRDVAESIVKYGWNVSQTEKYIDDLLTQQPKAAHSNILVVKDIRLFINTINKALSKMKASGIPATAVSIENGDFIEYTIKIPKVTQKRGKITA</sequence>
<dbReference type="FunFam" id="1.10.10.2830:FF:000001">
    <property type="entry name" value="Chromosome partitioning protein ParB"/>
    <property type="match status" value="1"/>
</dbReference>
<dbReference type="InterPro" id="IPR041468">
    <property type="entry name" value="HTH_ParB/Spo0J"/>
</dbReference>
<dbReference type="PANTHER" id="PTHR33375:SF1">
    <property type="entry name" value="CHROMOSOME-PARTITIONING PROTEIN PARB-RELATED"/>
    <property type="match status" value="1"/>
</dbReference>
<comment type="caution">
    <text evidence="6">The sequence shown here is derived from an EMBL/GenBank/DDBJ whole genome shotgun (WGS) entry which is preliminary data.</text>
</comment>
<dbReference type="CDD" id="cd16393">
    <property type="entry name" value="SPO0J_N"/>
    <property type="match status" value="1"/>
</dbReference>
<reference evidence="6" key="1">
    <citation type="submission" date="2020-08" db="EMBL/GenBank/DDBJ databases">
        <title>Genome public.</title>
        <authorList>
            <person name="Liu C."/>
            <person name="Sun Q."/>
        </authorList>
    </citation>
    <scope>NUCLEOTIDE SEQUENCE</scope>
    <source>
        <strain evidence="6">NSJ-54</strain>
    </source>
</reference>
<dbReference type="GO" id="GO:0009295">
    <property type="term" value="C:nucleoid"/>
    <property type="evidence" value="ECO:0007669"/>
    <property type="project" value="UniProtKB-SubCell"/>
</dbReference>
<evidence type="ECO:0000256" key="4">
    <source>
        <dbReference type="ARBA" id="ARBA00023125"/>
    </source>
</evidence>
<keyword evidence="3" id="KW-0159">Chromosome partition</keyword>
<comment type="similarity">
    <text evidence="2">Belongs to the ParB family.</text>
</comment>
<dbReference type="InterPro" id="IPR001387">
    <property type="entry name" value="Cro/C1-type_HTH"/>
</dbReference>
<keyword evidence="4" id="KW-0238">DNA-binding</keyword>
<dbReference type="PANTHER" id="PTHR33375">
    <property type="entry name" value="CHROMOSOME-PARTITIONING PROTEIN PARB-RELATED"/>
    <property type="match status" value="1"/>
</dbReference>
<evidence type="ECO:0000256" key="1">
    <source>
        <dbReference type="ARBA" id="ARBA00004453"/>
    </source>
</evidence>
<feature type="domain" description="HTH cro/C1-type" evidence="5">
    <location>
        <begin position="119"/>
        <end position="146"/>
    </location>
</feature>
<evidence type="ECO:0000256" key="3">
    <source>
        <dbReference type="ARBA" id="ARBA00022829"/>
    </source>
</evidence>
<organism evidence="6 7">
    <name type="scientific">Zongyangia hominis</name>
    <dbReference type="NCBI Taxonomy" id="2763677"/>
    <lineage>
        <taxon>Bacteria</taxon>
        <taxon>Bacillati</taxon>
        <taxon>Bacillota</taxon>
        <taxon>Clostridia</taxon>
        <taxon>Eubacteriales</taxon>
        <taxon>Oscillospiraceae</taxon>
        <taxon>Zongyangia</taxon>
    </lineage>
</organism>